<name>A0A4X2K7C9_VOMUR</name>
<dbReference type="GeneTree" id="ENSGT00390000003224"/>
<evidence type="ECO:0000259" key="2">
    <source>
        <dbReference type="Pfam" id="PF22589"/>
    </source>
</evidence>
<dbReference type="GeneID" id="114044509"/>
<dbReference type="Ensembl" id="ENSVURT00010005854.1">
    <property type="protein sequence ID" value="ENSVURP00010005172.1"/>
    <property type="gene ID" value="ENSVURG00010004062.1"/>
</dbReference>
<dbReference type="Proteomes" id="UP000314987">
    <property type="component" value="Unassembled WGS sequence"/>
</dbReference>
<sequence>MRDLLSTRNQACWTELIEKEAHSRAHWRTKFAHKYPRVPGPRKKHQLPFSCPAPDPCLLPPISPPRTEYPGEGAGVQSPQEGAEKGQKEKAEAEPFLPEMRPATPKTGQLLYQGISREGKGRLLYLQARWQQKPEDKFRYPVLSSWDYGWHIGDTMKEAKAPVHAKSRLVGDTFYFRNGVFHQPSRSDQRL</sequence>
<dbReference type="Pfam" id="PF22589">
    <property type="entry name" value="SPMIP1"/>
    <property type="match status" value="1"/>
</dbReference>
<feature type="domain" description="Sperm microtubule inner protein 1 C-terminal" evidence="2">
    <location>
        <begin position="77"/>
        <end position="184"/>
    </location>
</feature>
<dbReference type="InterPro" id="IPR054323">
    <property type="entry name" value="SPMIP1_C"/>
</dbReference>
<feature type="region of interest" description="Disordered" evidence="1">
    <location>
        <begin position="61"/>
        <end position="104"/>
    </location>
</feature>
<gene>
    <name evidence="3" type="primary">LOC114044509</name>
</gene>
<reference evidence="3" key="3">
    <citation type="submission" date="2025-09" db="UniProtKB">
        <authorList>
            <consortium name="Ensembl"/>
        </authorList>
    </citation>
    <scope>IDENTIFICATION</scope>
</reference>
<dbReference type="PANTHER" id="PTHR35826">
    <property type="entry name" value="PROTEIN ATP6V1FNB-LIKE"/>
    <property type="match status" value="1"/>
</dbReference>
<dbReference type="AlphaFoldDB" id="A0A4X2K7C9"/>
<evidence type="ECO:0000313" key="4">
    <source>
        <dbReference type="Proteomes" id="UP000314987"/>
    </source>
</evidence>
<organism evidence="3 4">
    <name type="scientific">Vombatus ursinus</name>
    <name type="common">Common wombat</name>
    <dbReference type="NCBI Taxonomy" id="29139"/>
    <lineage>
        <taxon>Eukaryota</taxon>
        <taxon>Metazoa</taxon>
        <taxon>Chordata</taxon>
        <taxon>Craniata</taxon>
        <taxon>Vertebrata</taxon>
        <taxon>Euteleostomi</taxon>
        <taxon>Mammalia</taxon>
        <taxon>Metatheria</taxon>
        <taxon>Diprotodontia</taxon>
        <taxon>Vombatidae</taxon>
        <taxon>Vombatus</taxon>
    </lineage>
</organism>
<evidence type="ECO:0000256" key="1">
    <source>
        <dbReference type="SAM" id="MobiDB-lite"/>
    </source>
</evidence>
<accession>A0A4X2K7C9</accession>
<reference evidence="3" key="2">
    <citation type="submission" date="2025-08" db="UniProtKB">
        <authorList>
            <consortium name="Ensembl"/>
        </authorList>
    </citation>
    <scope>IDENTIFICATION</scope>
</reference>
<dbReference type="RefSeq" id="XP_027719834.1">
    <property type="nucleotide sequence ID" value="XM_027864033.1"/>
</dbReference>
<reference evidence="4" key="1">
    <citation type="submission" date="2018-12" db="EMBL/GenBank/DDBJ databases">
        <authorList>
            <person name="Yazar S."/>
        </authorList>
    </citation>
    <scope>NUCLEOTIDE SEQUENCE [LARGE SCALE GENOMIC DNA]</scope>
</reference>
<protein>
    <recommendedName>
        <fullName evidence="2">Sperm microtubule inner protein 1 C-terminal domain-containing protein</fullName>
    </recommendedName>
</protein>
<dbReference type="OMA" id="QYLKERM"/>
<feature type="compositionally biased region" description="Basic and acidic residues" evidence="1">
    <location>
        <begin position="82"/>
        <end position="93"/>
    </location>
</feature>
<evidence type="ECO:0000313" key="3">
    <source>
        <dbReference type="Ensembl" id="ENSVURP00010005172.1"/>
    </source>
</evidence>
<keyword evidence="4" id="KW-1185">Reference proteome</keyword>
<proteinExistence type="predicted"/>
<dbReference type="PANTHER" id="PTHR35826:SF5">
    <property type="entry name" value="GENE 45521-RELATED"/>
    <property type="match status" value="1"/>
</dbReference>